<reference evidence="2" key="1">
    <citation type="submission" date="2017-09" db="EMBL/GenBank/DDBJ databases">
        <title>Depth-based differentiation of microbial function through sediment-hosted aquifers and enrichment of novel symbionts in the deep terrestrial subsurface.</title>
        <authorList>
            <person name="Probst A.J."/>
            <person name="Ladd B."/>
            <person name="Jarett J.K."/>
            <person name="Geller-Mcgrath D.E."/>
            <person name="Sieber C.M.K."/>
            <person name="Emerson J.B."/>
            <person name="Anantharaman K."/>
            <person name="Thomas B.C."/>
            <person name="Malmstrom R."/>
            <person name="Stieglmeier M."/>
            <person name="Klingl A."/>
            <person name="Woyke T."/>
            <person name="Ryan C.M."/>
            <person name="Banfield J.F."/>
        </authorList>
    </citation>
    <scope>NUCLEOTIDE SEQUENCE [LARGE SCALE GENOMIC DNA]</scope>
</reference>
<organism evidence="1 2">
    <name type="scientific">candidate division WWE3 bacterium CG08_land_8_20_14_0_20_41_15</name>
    <dbReference type="NCBI Taxonomy" id="1975086"/>
    <lineage>
        <taxon>Bacteria</taxon>
        <taxon>Katanobacteria</taxon>
    </lineage>
</organism>
<protein>
    <submittedName>
        <fullName evidence="1">Uncharacterized protein</fullName>
    </submittedName>
</protein>
<accession>A0A2H0XA43</accession>
<evidence type="ECO:0000313" key="2">
    <source>
        <dbReference type="Proteomes" id="UP000231098"/>
    </source>
</evidence>
<dbReference type="EMBL" id="PEYV01000015">
    <property type="protein sequence ID" value="PIS21807.1"/>
    <property type="molecule type" value="Genomic_DNA"/>
</dbReference>
<dbReference type="Proteomes" id="UP000231098">
    <property type="component" value="Unassembled WGS sequence"/>
</dbReference>
<evidence type="ECO:0000313" key="1">
    <source>
        <dbReference type="EMBL" id="PIS21807.1"/>
    </source>
</evidence>
<sequence length="64" mass="6811">MSLDKGLFIKREDNTNYDVFGQGGTAAGVKPAVTNLNTAQIHTIPVTVAFIATANLTCRKMLDG</sequence>
<proteinExistence type="predicted"/>
<comment type="caution">
    <text evidence="1">The sequence shown here is derived from an EMBL/GenBank/DDBJ whole genome shotgun (WGS) entry which is preliminary data.</text>
</comment>
<gene>
    <name evidence="1" type="ORF">COT51_00795</name>
</gene>
<dbReference type="AlphaFoldDB" id="A0A2H0XA43"/>
<name>A0A2H0XA43_UNCKA</name>